<dbReference type="Gramene" id="TKV90742">
    <property type="protein sequence ID" value="TKV90742"/>
    <property type="gene ID" value="SEVIR_9G048800v2"/>
</dbReference>
<evidence type="ECO:0000313" key="3">
    <source>
        <dbReference type="Proteomes" id="UP000298652"/>
    </source>
</evidence>
<evidence type="ECO:0000313" key="2">
    <source>
        <dbReference type="EMBL" id="TKV90742.1"/>
    </source>
</evidence>
<gene>
    <name evidence="2" type="ORF">SEVIR_9G048800v2</name>
</gene>
<name>A0A4U6SUA0_SETVI</name>
<dbReference type="EMBL" id="CM016560">
    <property type="protein sequence ID" value="TKV90742.1"/>
    <property type="molecule type" value="Genomic_DNA"/>
</dbReference>
<protein>
    <submittedName>
        <fullName evidence="2">Uncharacterized protein</fullName>
    </submittedName>
</protein>
<feature type="region of interest" description="Disordered" evidence="1">
    <location>
        <begin position="63"/>
        <end position="83"/>
    </location>
</feature>
<evidence type="ECO:0000256" key="1">
    <source>
        <dbReference type="SAM" id="MobiDB-lite"/>
    </source>
</evidence>
<reference evidence="2" key="1">
    <citation type="submission" date="2019-03" db="EMBL/GenBank/DDBJ databases">
        <title>WGS assembly of Setaria viridis.</title>
        <authorList>
            <person name="Huang P."/>
            <person name="Jenkins J."/>
            <person name="Grimwood J."/>
            <person name="Barry K."/>
            <person name="Healey A."/>
            <person name="Mamidi S."/>
            <person name="Sreedasyam A."/>
            <person name="Shu S."/>
            <person name="Feldman M."/>
            <person name="Wu J."/>
            <person name="Yu Y."/>
            <person name="Chen C."/>
            <person name="Johnson J."/>
            <person name="Rokhsar D."/>
            <person name="Baxter I."/>
            <person name="Schmutz J."/>
            <person name="Brutnell T."/>
            <person name="Kellogg E."/>
        </authorList>
    </citation>
    <scope>NUCLEOTIDE SEQUENCE [LARGE SCALE GENOMIC DNA]</scope>
</reference>
<dbReference type="AlphaFoldDB" id="A0A4U6SUA0"/>
<accession>A0A4U6SUA0</accession>
<proteinExistence type="predicted"/>
<sequence length="108" mass="12656">MELSMTSYHNKKAGNHFKSSFIRKHTKHRRQLCYFLNQEEVLTQKLSPYIFVKNVHVEHVYQGAKEPSTEQSPPNTSTKNSRHISIGSTRGLLFFYFCHCYCKCPELS</sequence>
<dbReference type="Proteomes" id="UP000298652">
    <property type="component" value="Chromosome 9"/>
</dbReference>
<organism evidence="2 3">
    <name type="scientific">Setaria viridis</name>
    <name type="common">Green bristlegrass</name>
    <name type="synonym">Setaria italica subsp. viridis</name>
    <dbReference type="NCBI Taxonomy" id="4556"/>
    <lineage>
        <taxon>Eukaryota</taxon>
        <taxon>Viridiplantae</taxon>
        <taxon>Streptophyta</taxon>
        <taxon>Embryophyta</taxon>
        <taxon>Tracheophyta</taxon>
        <taxon>Spermatophyta</taxon>
        <taxon>Magnoliopsida</taxon>
        <taxon>Liliopsida</taxon>
        <taxon>Poales</taxon>
        <taxon>Poaceae</taxon>
        <taxon>PACMAD clade</taxon>
        <taxon>Panicoideae</taxon>
        <taxon>Panicodae</taxon>
        <taxon>Paniceae</taxon>
        <taxon>Cenchrinae</taxon>
        <taxon>Setaria</taxon>
    </lineage>
</organism>
<feature type="compositionally biased region" description="Polar residues" evidence="1">
    <location>
        <begin position="69"/>
        <end position="79"/>
    </location>
</feature>
<keyword evidence="3" id="KW-1185">Reference proteome</keyword>